<comment type="similarity">
    <text evidence="1">Belongs to the transferase hexapeptide repeat family.</text>
</comment>
<organism evidence="3 4">
    <name type="scientific">Galbibacter marinus</name>
    <dbReference type="NCBI Taxonomy" id="555500"/>
    <lineage>
        <taxon>Bacteria</taxon>
        <taxon>Pseudomonadati</taxon>
        <taxon>Bacteroidota</taxon>
        <taxon>Flavobacteriia</taxon>
        <taxon>Flavobacteriales</taxon>
        <taxon>Flavobacteriaceae</taxon>
        <taxon>Galbibacter</taxon>
    </lineage>
</organism>
<name>K2QI84_9FLAO</name>
<evidence type="ECO:0000313" key="4">
    <source>
        <dbReference type="Proteomes" id="UP000007364"/>
    </source>
</evidence>
<dbReference type="InterPro" id="IPR001451">
    <property type="entry name" value="Hexapep"/>
</dbReference>
<comment type="caution">
    <text evidence="3">The sequence shown here is derived from an EMBL/GenBank/DDBJ whole genome shotgun (WGS) entry which is preliminary data.</text>
</comment>
<dbReference type="Pfam" id="PF00132">
    <property type="entry name" value="Hexapep"/>
    <property type="match status" value="1"/>
</dbReference>
<dbReference type="PANTHER" id="PTHR23416:SF23">
    <property type="entry name" value="ACETYLTRANSFERASE C18B11.09C-RELATED"/>
    <property type="match status" value="1"/>
</dbReference>
<dbReference type="GO" id="GO:0005829">
    <property type="term" value="C:cytosol"/>
    <property type="evidence" value="ECO:0007669"/>
    <property type="project" value="TreeGrafter"/>
</dbReference>
<dbReference type="OrthoDB" id="9814490at2"/>
<gene>
    <name evidence="3" type="ORF">I215_12483</name>
</gene>
<dbReference type="SUPFAM" id="SSF51161">
    <property type="entry name" value="Trimeric LpxA-like enzymes"/>
    <property type="match status" value="1"/>
</dbReference>
<dbReference type="Gene3D" id="2.160.10.10">
    <property type="entry name" value="Hexapeptide repeat proteins"/>
    <property type="match status" value="1"/>
</dbReference>
<reference evidence="3 4" key="1">
    <citation type="journal article" date="2012" name="J. Bacteriol.">
        <title>Genome Sequence of Galbibacter marinum Type Strain ck-I2-15.</title>
        <authorList>
            <person name="Lai Q."/>
            <person name="Li C."/>
            <person name="Shao Z."/>
        </authorList>
    </citation>
    <scope>NUCLEOTIDE SEQUENCE [LARGE SCALE GENOMIC DNA]</scope>
    <source>
        <strain evidence="4">ck-I2-15</strain>
    </source>
</reference>
<dbReference type="eggNOG" id="COG0110">
    <property type="taxonomic scope" value="Bacteria"/>
</dbReference>
<evidence type="ECO:0000256" key="1">
    <source>
        <dbReference type="ARBA" id="ARBA00007274"/>
    </source>
</evidence>
<dbReference type="InterPro" id="IPR011004">
    <property type="entry name" value="Trimer_LpxA-like_sf"/>
</dbReference>
<dbReference type="CDD" id="cd04647">
    <property type="entry name" value="LbH_MAT_like"/>
    <property type="match status" value="1"/>
</dbReference>
<protein>
    <submittedName>
        <fullName evidence="3">Acetyltransferase</fullName>
    </submittedName>
</protein>
<evidence type="ECO:0000256" key="2">
    <source>
        <dbReference type="ARBA" id="ARBA00022679"/>
    </source>
</evidence>
<dbReference type="AlphaFoldDB" id="K2QI84"/>
<dbReference type="RefSeq" id="WP_008992335.1">
    <property type="nucleotide sequence ID" value="NZ_AMSG01000021.1"/>
</dbReference>
<dbReference type="EMBL" id="AMSG01000021">
    <property type="protein sequence ID" value="EKF54447.1"/>
    <property type="molecule type" value="Genomic_DNA"/>
</dbReference>
<dbReference type="GO" id="GO:0008374">
    <property type="term" value="F:O-acyltransferase activity"/>
    <property type="evidence" value="ECO:0007669"/>
    <property type="project" value="TreeGrafter"/>
</dbReference>
<dbReference type="Proteomes" id="UP000007364">
    <property type="component" value="Unassembled WGS sequence"/>
</dbReference>
<sequence length="165" mass="18230">MTRIIKSILSWLFTCYAKSTAKNWKADIKANGFTKLTSKTILGKNVHFNGMRIFGVGTCYIGDNFHSGFGCNIMTSHHNYEGDKIPYDKTLIIKGDTIIKDNVWFGINVTVMGGVTIGEGVIIQAGSVVVNNIPDYAIAGGHPAKVFSIRNIEHYLELKKQGQFI</sequence>
<keyword evidence="2 3" id="KW-0808">Transferase</keyword>
<accession>K2QI84</accession>
<keyword evidence="4" id="KW-1185">Reference proteome</keyword>
<dbReference type="PANTHER" id="PTHR23416">
    <property type="entry name" value="SIALIC ACID SYNTHASE-RELATED"/>
    <property type="match status" value="1"/>
</dbReference>
<evidence type="ECO:0000313" key="3">
    <source>
        <dbReference type="EMBL" id="EKF54447.1"/>
    </source>
</evidence>
<dbReference type="STRING" id="555500.I215_12483"/>
<dbReference type="InterPro" id="IPR051159">
    <property type="entry name" value="Hexapeptide_acetyltransf"/>
</dbReference>
<proteinExistence type="inferred from homology"/>